<sequence>MSHFYIHFFKEKSRQLDMVEVIDFFETIEGMEVEMDEKSVRFLYTHPRLGYSCVFFITPKSQVPNIQRLSPQYLEVNFHLRLPILSPNYFVKHVIQLIKKVCDRFNFFVLSEMFEDVLSYNAERIFKVFEMVKRAYIEKYPNEANNYVFIKDEKLSGILRYIDEKDALQSYYDDLDTLLPKYYFIKDEQEQSYIATEWKEHDTIVFPPFLDYVLFHQTDGVIKVISYGEFVEKFNKQLLDVPGFLQDTKVIPKKHSKSINKKTKKMKWTPITKSFTKQGLNIFMDL</sequence>
<dbReference type="EMBL" id="VKID01000001">
    <property type="protein sequence ID" value="TRX99854.1"/>
    <property type="molecule type" value="Genomic_DNA"/>
</dbReference>
<dbReference type="AlphaFoldDB" id="A0A553II23"/>
<dbReference type="GeneID" id="41338864"/>
<evidence type="ECO:0000313" key="2">
    <source>
        <dbReference type="Proteomes" id="UP000315938"/>
    </source>
</evidence>
<name>A0A553II23_ACHLA</name>
<proteinExistence type="predicted"/>
<organism evidence="1 2">
    <name type="scientific">Acholeplasma laidlawii</name>
    <dbReference type="NCBI Taxonomy" id="2148"/>
    <lineage>
        <taxon>Bacteria</taxon>
        <taxon>Bacillati</taxon>
        <taxon>Mycoplasmatota</taxon>
        <taxon>Mollicutes</taxon>
        <taxon>Acholeplasmatales</taxon>
        <taxon>Acholeplasmataceae</taxon>
        <taxon>Acholeplasma</taxon>
    </lineage>
</organism>
<gene>
    <name evidence="1" type="ORF">FNV44_02100</name>
</gene>
<comment type="caution">
    <text evidence="1">The sequence shown here is derived from an EMBL/GenBank/DDBJ whole genome shotgun (WGS) entry which is preliminary data.</text>
</comment>
<dbReference type="RefSeq" id="WP_041633988.1">
    <property type="nucleotide sequence ID" value="NZ_CP103951.1"/>
</dbReference>
<dbReference type="Proteomes" id="UP000315938">
    <property type="component" value="Unassembled WGS sequence"/>
</dbReference>
<protein>
    <submittedName>
        <fullName evidence="1">Uncharacterized protein</fullName>
    </submittedName>
</protein>
<evidence type="ECO:0000313" key="1">
    <source>
        <dbReference type="EMBL" id="TRX99854.1"/>
    </source>
</evidence>
<reference evidence="1 2" key="1">
    <citation type="submission" date="2019-07" db="EMBL/GenBank/DDBJ databases">
        <title>Genome sequence of Acholeplasma laidlawii strain with increased resistance to erythromycin.</title>
        <authorList>
            <person name="Medvedeva E.S."/>
            <person name="Baranova N.B."/>
            <person name="Siniagina M.N."/>
            <person name="Mouzykantov A."/>
            <person name="Chernova O.A."/>
            <person name="Chernov V.M."/>
        </authorList>
    </citation>
    <scope>NUCLEOTIDE SEQUENCE [LARGE SCALE GENOMIC DNA]</scope>
    <source>
        <strain evidence="1 2">PG8REry</strain>
    </source>
</reference>
<accession>A0A553II23</accession>